<feature type="non-terminal residue" evidence="2">
    <location>
        <position position="25"/>
    </location>
</feature>
<comment type="caution">
    <text evidence="2">The sequence shown here is derived from an EMBL/GenBank/DDBJ whole genome shotgun (WGS) entry which is preliminary data.</text>
</comment>
<keyword evidence="3" id="KW-1185">Reference proteome</keyword>
<evidence type="ECO:0000313" key="2">
    <source>
        <dbReference type="EMBL" id="OLY80250.1"/>
    </source>
</evidence>
<protein>
    <submittedName>
        <fullName evidence="2">Uncharacterized protein</fullName>
    </submittedName>
</protein>
<feature type="region of interest" description="Disordered" evidence="1">
    <location>
        <begin position="1"/>
        <end position="25"/>
    </location>
</feature>
<dbReference type="AlphaFoldDB" id="A0A1R0GTM3"/>
<name>A0A1R0GTM3_9FUNG</name>
<evidence type="ECO:0000313" key="3">
    <source>
        <dbReference type="Proteomes" id="UP000187455"/>
    </source>
</evidence>
<gene>
    <name evidence="2" type="ORF">AYI68_g5655</name>
</gene>
<evidence type="ECO:0000256" key="1">
    <source>
        <dbReference type="SAM" id="MobiDB-lite"/>
    </source>
</evidence>
<dbReference type="EMBL" id="LSSL01003634">
    <property type="protein sequence ID" value="OLY80250.1"/>
    <property type="molecule type" value="Genomic_DNA"/>
</dbReference>
<dbReference type="Proteomes" id="UP000187455">
    <property type="component" value="Unassembled WGS sequence"/>
</dbReference>
<accession>A0A1R0GTM3</accession>
<organism evidence="2 3">
    <name type="scientific">Smittium mucronatum</name>
    <dbReference type="NCBI Taxonomy" id="133383"/>
    <lineage>
        <taxon>Eukaryota</taxon>
        <taxon>Fungi</taxon>
        <taxon>Fungi incertae sedis</taxon>
        <taxon>Zoopagomycota</taxon>
        <taxon>Kickxellomycotina</taxon>
        <taxon>Harpellomycetes</taxon>
        <taxon>Harpellales</taxon>
        <taxon>Legeriomycetaceae</taxon>
        <taxon>Smittium</taxon>
    </lineage>
</organism>
<reference evidence="2 3" key="1">
    <citation type="journal article" date="2016" name="Mol. Biol. Evol.">
        <title>Genome-Wide Survey of Gut Fungi (Harpellales) Reveals the First Horizontally Transferred Ubiquitin Gene from a Mosquito Host.</title>
        <authorList>
            <person name="Wang Y."/>
            <person name="White M.M."/>
            <person name="Kvist S."/>
            <person name="Moncalvo J.M."/>
        </authorList>
    </citation>
    <scope>NUCLEOTIDE SEQUENCE [LARGE SCALE GENOMIC DNA]</scope>
    <source>
        <strain evidence="2 3">ALG-7-W6</strain>
    </source>
</reference>
<sequence>MVMGDVRPFAPSSSARADVTVPHQI</sequence>
<proteinExistence type="predicted"/>